<proteinExistence type="predicted"/>
<sequence length="225" mass="24441">MQLPCGGLCIIAAAAGLLSLALGATLPLMPIRLRLSGYVSTCVGQRSELALCNTTSSDPIAIGGYFYFNSFDSSEARSLTDGLMAFNEEPFNKDWDANDPRDADAIKWVNDSKFLKLRWNTRGSAAVAGLDNIRWIVDDVGFDVDGKLQMYGVDDSAFSVGMKPGDIPRGLSPSQNWYLCYTIMPGMWDGYAALLGSGDMRWLLTWAPNVAPTNPTCQAVTVTME</sequence>
<name>A0A4Q4T1H5_9PEZI</name>
<evidence type="ECO:0000313" key="2">
    <source>
        <dbReference type="Proteomes" id="UP000293360"/>
    </source>
</evidence>
<dbReference type="Proteomes" id="UP000293360">
    <property type="component" value="Unassembled WGS sequence"/>
</dbReference>
<keyword evidence="2" id="KW-1185">Reference proteome</keyword>
<evidence type="ECO:0000313" key="1">
    <source>
        <dbReference type="EMBL" id="RYO92075.1"/>
    </source>
</evidence>
<dbReference type="AlphaFoldDB" id="A0A4Q4T1H5"/>
<dbReference type="EMBL" id="QJNU01000616">
    <property type="protein sequence ID" value="RYO92075.1"/>
    <property type="molecule type" value="Genomic_DNA"/>
</dbReference>
<accession>A0A4Q4T1H5</accession>
<organism evidence="1 2">
    <name type="scientific">Monosporascus ibericus</name>
    <dbReference type="NCBI Taxonomy" id="155417"/>
    <lineage>
        <taxon>Eukaryota</taxon>
        <taxon>Fungi</taxon>
        <taxon>Dikarya</taxon>
        <taxon>Ascomycota</taxon>
        <taxon>Pezizomycotina</taxon>
        <taxon>Sordariomycetes</taxon>
        <taxon>Xylariomycetidae</taxon>
        <taxon>Xylariales</taxon>
        <taxon>Xylariales incertae sedis</taxon>
        <taxon>Monosporascus</taxon>
    </lineage>
</organism>
<gene>
    <name evidence="1" type="ORF">DL764_008197</name>
</gene>
<reference evidence="1 2" key="1">
    <citation type="submission" date="2018-06" db="EMBL/GenBank/DDBJ databases">
        <title>Complete Genomes of Monosporascus.</title>
        <authorList>
            <person name="Robinson A.J."/>
            <person name="Natvig D.O."/>
        </authorList>
    </citation>
    <scope>NUCLEOTIDE SEQUENCE [LARGE SCALE GENOMIC DNA]</scope>
    <source>
        <strain evidence="1 2">CBS 110550</strain>
    </source>
</reference>
<dbReference type="OrthoDB" id="3515453at2759"/>
<comment type="caution">
    <text evidence="1">The sequence shown here is derived from an EMBL/GenBank/DDBJ whole genome shotgun (WGS) entry which is preliminary data.</text>
</comment>
<protein>
    <submittedName>
        <fullName evidence="1">Uncharacterized protein</fullName>
    </submittedName>
</protein>